<dbReference type="GeneID" id="303172479"/>
<evidence type="ECO:0000313" key="3">
    <source>
        <dbReference type="Proteomes" id="UP000195787"/>
    </source>
</evidence>
<evidence type="ECO:0000256" key="1">
    <source>
        <dbReference type="SAM" id="MobiDB-lite"/>
    </source>
</evidence>
<keyword evidence="3" id="KW-1185">Reference proteome</keyword>
<proteinExistence type="predicted"/>
<dbReference type="RefSeq" id="WP_086991369.1">
    <property type="nucleotide sequence ID" value="NZ_FUHU01000022.1"/>
</dbReference>
<dbReference type="Proteomes" id="UP000195787">
    <property type="component" value="Unassembled WGS sequence"/>
</dbReference>
<name>A0A1R4FHT8_9MICO</name>
<evidence type="ECO:0008006" key="4">
    <source>
        <dbReference type="Google" id="ProtNLM"/>
    </source>
</evidence>
<dbReference type="Pfam" id="PF09954">
    <property type="entry name" value="DUF2188"/>
    <property type="match status" value="1"/>
</dbReference>
<feature type="region of interest" description="Disordered" evidence="1">
    <location>
        <begin position="56"/>
        <end position="75"/>
    </location>
</feature>
<sequence length="75" mass="8455">MPTGDVETYHRDGAWHNRIEGTGVTVPESYVTKHEAVEAGREMARQRKVEHIIRNENGQIGERTSYGHDPRGVKG</sequence>
<reference evidence="2 3" key="1">
    <citation type="submission" date="2017-02" db="EMBL/GenBank/DDBJ databases">
        <authorList>
            <person name="Peterson S.W."/>
        </authorList>
    </citation>
    <scope>NUCLEOTIDE SEQUENCE [LARGE SCALE GENOMIC DNA]</scope>
    <source>
        <strain evidence="2 3">LMG 22410</strain>
    </source>
</reference>
<dbReference type="InterPro" id="IPR018691">
    <property type="entry name" value="DUF2188"/>
</dbReference>
<gene>
    <name evidence="2" type="ORF">CZ674_04595</name>
</gene>
<accession>A0A1R4FHT8</accession>
<protein>
    <recommendedName>
        <fullName evidence="4">DUF2188 domain-containing protein</fullName>
    </recommendedName>
</protein>
<evidence type="ECO:0000313" key="2">
    <source>
        <dbReference type="EMBL" id="SJM55515.1"/>
    </source>
</evidence>
<feature type="compositionally biased region" description="Basic and acidic residues" evidence="1">
    <location>
        <begin position="65"/>
        <end position="75"/>
    </location>
</feature>
<organism evidence="2 3">
    <name type="scientific">Agrococcus casei LMG 22410</name>
    <dbReference type="NCBI Taxonomy" id="1255656"/>
    <lineage>
        <taxon>Bacteria</taxon>
        <taxon>Bacillati</taxon>
        <taxon>Actinomycetota</taxon>
        <taxon>Actinomycetes</taxon>
        <taxon>Micrococcales</taxon>
        <taxon>Microbacteriaceae</taxon>
        <taxon>Agrococcus</taxon>
    </lineage>
</organism>
<dbReference type="EMBL" id="FUHU01000022">
    <property type="protein sequence ID" value="SJM55515.1"/>
    <property type="molecule type" value="Genomic_DNA"/>
</dbReference>
<dbReference type="AlphaFoldDB" id="A0A1R4FHT8"/>
<dbReference type="OrthoDB" id="5194813at2"/>